<feature type="region of interest" description="Disordered" evidence="1">
    <location>
        <begin position="44"/>
        <end position="66"/>
    </location>
</feature>
<dbReference type="AlphaFoldDB" id="A0A5C8ZKK7"/>
<accession>A0A5C8ZKK7</accession>
<dbReference type="OrthoDB" id="3816435at2"/>
<dbReference type="GO" id="GO:0016740">
    <property type="term" value="F:transferase activity"/>
    <property type="evidence" value="ECO:0007669"/>
    <property type="project" value="UniProtKB-KW"/>
</dbReference>
<dbReference type="Proteomes" id="UP000321234">
    <property type="component" value="Unassembled WGS sequence"/>
</dbReference>
<sequence>MGRVDELDDLVAAREELRHNPLNEVTASVERVTLADGRRLVRKQLRAPTAASSSPSGPWAASDDPRHWNSWRREADAHRDDALRGSVRGTGLDLPPCSVEDVEGGRGAVLWMEDVEGTPGERFDLADHAALAAGLGRWQAQGPLEAPWASRGFLREYSGSKRVAWALVDDDDAWRQPLVREAWPPSLRSGWVRLLRARQELLRLEESLPRTRCHLDVWVANEIRRPTGEVVLLDWAFAGDGAVGEDVGNHVPDAVFDLFWPAERFAELEDACVSAYLAGLREAGWRGSTDEARLGVLASCVKYAWLLPLLLESAGAAEHAAYWRAADAQHLYAQRGEALAHLVRWCDEALALARCR</sequence>
<dbReference type="Gene3D" id="3.90.1200.10">
    <property type="match status" value="1"/>
</dbReference>
<reference evidence="2 3" key="1">
    <citation type="submission" date="2019-07" db="EMBL/GenBank/DDBJ databases">
        <title>Quadrisphaera sp. strain DD2A genome sequencing and assembly.</title>
        <authorList>
            <person name="Kim I."/>
        </authorList>
    </citation>
    <scope>NUCLEOTIDE SEQUENCE [LARGE SCALE GENOMIC DNA]</scope>
    <source>
        <strain evidence="2 3">DD2A</strain>
    </source>
</reference>
<feature type="compositionally biased region" description="Low complexity" evidence="1">
    <location>
        <begin position="47"/>
        <end position="62"/>
    </location>
</feature>
<name>A0A5C8ZKK7_9ACTN</name>
<dbReference type="EMBL" id="VKAC01000002">
    <property type="protein sequence ID" value="TXR57658.1"/>
    <property type="molecule type" value="Genomic_DNA"/>
</dbReference>
<keyword evidence="2" id="KW-0808">Transferase</keyword>
<proteinExistence type="predicted"/>
<evidence type="ECO:0000256" key="1">
    <source>
        <dbReference type="SAM" id="MobiDB-lite"/>
    </source>
</evidence>
<organism evidence="2 3">
    <name type="scientific">Quadrisphaera setariae</name>
    <dbReference type="NCBI Taxonomy" id="2593304"/>
    <lineage>
        <taxon>Bacteria</taxon>
        <taxon>Bacillati</taxon>
        <taxon>Actinomycetota</taxon>
        <taxon>Actinomycetes</taxon>
        <taxon>Kineosporiales</taxon>
        <taxon>Kineosporiaceae</taxon>
        <taxon>Quadrisphaera</taxon>
    </lineage>
</organism>
<evidence type="ECO:0000313" key="3">
    <source>
        <dbReference type="Proteomes" id="UP000321234"/>
    </source>
</evidence>
<protein>
    <submittedName>
        <fullName evidence="2">Aminoglycoside phosphotransferase</fullName>
    </submittedName>
</protein>
<comment type="caution">
    <text evidence="2">The sequence shown here is derived from an EMBL/GenBank/DDBJ whole genome shotgun (WGS) entry which is preliminary data.</text>
</comment>
<gene>
    <name evidence="2" type="ORF">FMM08_04060</name>
</gene>
<evidence type="ECO:0000313" key="2">
    <source>
        <dbReference type="EMBL" id="TXR57658.1"/>
    </source>
</evidence>
<keyword evidence="3" id="KW-1185">Reference proteome</keyword>
<dbReference type="SUPFAM" id="SSF56112">
    <property type="entry name" value="Protein kinase-like (PK-like)"/>
    <property type="match status" value="1"/>
</dbReference>
<dbReference type="InterPro" id="IPR011009">
    <property type="entry name" value="Kinase-like_dom_sf"/>
</dbReference>